<protein>
    <submittedName>
        <fullName evidence="1">Uncharacterized protein</fullName>
    </submittedName>
</protein>
<reference evidence="1 2" key="1">
    <citation type="journal article" date="2008" name="Nature">
        <title>The genome of the model beetle and pest Tribolium castaneum.</title>
        <authorList>
            <consortium name="Tribolium Genome Sequencing Consortium"/>
            <person name="Richards S."/>
            <person name="Gibbs R.A."/>
            <person name="Weinstock G.M."/>
            <person name="Brown S.J."/>
            <person name="Denell R."/>
            <person name="Beeman R.W."/>
            <person name="Gibbs R."/>
            <person name="Beeman R.W."/>
            <person name="Brown S.J."/>
            <person name="Bucher G."/>
            <person name="Friedrich M."/>
            <person name="Grimmelikhuijzen C.J."/>
            <person name="Klingler M."/>
            <person name="Lorenzen M."/>
            <person name="Richards S."/>
            <person name="Roth S."/>
            <person name="Schroder R."/>
            <person name="Tautz D."/>
            <person name="Zdobnov E.M."/>
            <person name="Muzny D."/>
            <person name="Gibbs R.A."/>
            <person name="Weinstock G.M."/>
            <person name="Attaway T."/>
            <person name="Bell S."/>
            <person name="Buhay C.J."/>
            <person name="Chandrabose M.N."/>
            <person name="Chavez D."/>
            <person name="Clerk-Blankenburg K.P."/>
            <person name="Cree A."/>
            <person name="Dao M."/>
            <person name="Davis C."/>
            <person name="Chacko J."/>
            <person name="Dinh H."/>
            <person name="Dugan-Rocha S."/>
            <person name="Fowler G."/>
            <person name="Garner T.T."/>
            <person name="Garnes J."/>
            <person name="Gnirke A."/>
            <person name="Hawes A."/>
            <person name="Hernandez J."/>
            <person name="Hines S."/>
            <person name="Holder M."/>
            <person name="Hume J."/>
            <person name="Jhangiani S.N."/>
            <person name="Joshi V."/>
            <person name="Khan Z.M."/>
            <person name="Jackson L."/>
            <person name="Kovar C."/>
            <person name="Kowis A."/>
            <person name="Lee S."/>
            <person name="Lewis L.R."/>
            <person name="Margolis J."/>
            <person name="Morgan M."/>
            <person name="Nazareth L.V."/>
            <person name="Nguyen N."/>
            <person name="Okwuonu G."/>
            <person name="Parker D."/>
            <person name="Richards S."/>
            <person name="Ruiz S.J."/>
            <person name="Santibanez J."/>
            <person name="Savard J."/>
            <person name="Scherer S.E."/>
            <person name="Schneider B."/>
            <person name="Sodergren E."/>
            <person name="Tautz D."/>
            <person name="Vattahil S."/>
            <person name="Villasana D."/>
            <person name="White C.S."/>
            <person name="Wright R."/>
            <person name="Park Y."/>
            <person name="Beeman R.W."/>
            <person name="Lord J."/>
            <person name="Oppert B."/>
            <person name="Lorenzen M."/>
            <person name="Brown S."/>
            <person name="Wang L."/>
            <person name="Savard J."/>
            <person name="Tautz D."/>
            <person name="Richards S."/>
            <person name="Weinstock G."/>
            <person name="Gibbs R.A."/>
            <person name="Liu Y."/>
            <person name="Worley K."/>
            <person name="Weinstock G."/>
            <person name="Elsik C.G."/>
            <person name="Reese J.T."/>
            <person name="Elhaik E."/>
            <person name="Landan G."/>
            <person name="Graur D."/>
            <person name="Arensburger P."/>
            <person name="Atkinson P."/>
            <person name="Beeman R.W."/>
            <person name="Beidler J."/>
            <person name="Brown S.J."/>
            <person name="Demuth J.P."/>
            <person name="Drury D.W."/>
            <person name="Du Y.Z."/>
            <person name="Fujiwara H."/>
            <person name="Lorenzen M."/>
            <person name="Maselli V."/>
            <person name="Osanai M."/>
            <person name="Park Y."/>
            <person name="Robertson H.M."/>
            <person name="Tu Z."/>
            <person name="Wang J.J."/>
            <person name="Wang S."/>
            <person name="Richards S."/>
            <person name="Song H."/>
            <person name="Zhang L."/>
            <person name="Sodergren E."/>
            <person name="Werner D."/>
            <person name="Stanke M."/>
            <person name="Morgenstern B."/>
            <person name="Solovyev V."/>
            <person name="Kosarev P."/>
            <person name="Brown G."/>
            <person name="Chen H.C."/>
            <person name="Ermolaeva O."/>
            <person name="Hlavina W."/>
            <person name="Kapustin Y."/>
            <person name="Kiryutin B."/>
            <person name="Kitts P."/>
            <person name="Maglott D."/>
            <person name="Pruitt K."/>
            <person name="Sapojnikov V."/>
            <person name="Souvorov A."/>
            <person name="Mackey A.J."/>
            <person name="Waterhouse R.M."/>
            <person name="Wyder S."/>
            <person name="Zdobnov E.M."/>
            <person name="Zdobnov E.M."/>
            <person name="Wyder S."/>
            <person name="Kriventseva E.V."/>
            <person name="Kadowaki T."/>
            <person name="Bork P."/>
            <person name="Aranda M."/>
            <person name="Bao R."/>
            <person name="Beermann A."/>
            <person name="Berns N."/>
            <person name="Bolognesi R."/>
            <person name="Bonneton F."/>
            <person name="Bopp D."/>
            <person name="Brown S.J."/>
            <person name="Bucher G."/>
            <person name="Butts T."/>
            <person name="Chaumot A."/>
            <person name="Denell R.E."/>
            <person name="Ferrier D.E."/>
            <person name="Friedrich M."/>
            <person name="Gordon C.M."/>
            <person name="Jindra M."/>
            <person name="Klingler M."/>
            <person name="Lan Q."/>
            <person name="Lattorff H.M."/>
            <person name="Laudet V."/>
            <person name="von Levetsow C."/>
            <person name="Liu Z."/>
            <person name="Lutz R."/>
            <person name="Lynch J.A."/>
            <person name="da Fonseca R.N."/>
            <person name="Posnien N."/>
            <person name="Reuter R."/>
            <person name="Roth S."/>
            <person name="Savard J."/>
            <person name="Schinko J.B."/>
            <person name="Schmitt C."/>
            <person name="Schoppmeier M."/>
            <person name="Schroder R."/>
            <person name="Shippy T.D."/>
            <person name="Simonnet F."/>
            <person name="Marques-Souza H."/>
            <person name="Tautz D."/>
            <person name="Tomoyasu Y."/>
            <person name="Trauner J."/>
            <person name="Van der Zee M."/>
            <person name="Vervoort M."/>
            <person name="Wittkopp N."/>
            <person name="Wimmer E.A."/>
            <person name="Yang X."/>
            <person name="Jones A.K."/>
            <person name="Sattelle D.B."/>
            <person name="Ebert P.R."/>
            <person name="Nelson D."/>
            <person name="Scott J.G."/>
            <person name="Beeman R.W."/>
            <person name="Muthukrishnan S."/>
            <person name="Kramer K.J."/>
            <person name="Arakane Y."/>
            <person name="Beeman R.W."/>
            <person name="Zhu Q."/>
            <person name="Hogenkamp D."/>
            <person name="Dixit R."/>
            <person name="Oppert B."/>
            <person name="Jiang H."/>
            <person name="Zou Z."/>
            <person name="Marshall J."/>
            <person name="Elpidina E."/>
            <person name="Vinokurov K."/>
            <person name="Oppert C."/>
            <person name="Zou Z."/>
            <person name="Evans J."/>
            <person name="Lu Z."/>
            <person name="Zhao P."/>
            <person name="Sumathipala N."/>
            <person name="Altincicek B."/>
            <person name="Vilcinskas A."/>
            <person name="Williams M."/>
            <person name="Hultmark D."/>
            <person name="Hetru C."/>
            <person name="Jiang H."/>
            <person name="Grimmelikhuijzen C.J."/>
            <person name="Hauser F."/>
            <person name="Cazzamali G."/>
            <person name="Williamson M."/>
            <person name="Park Y."/>
            <person name="Li B."/>
            <person name="Tanaka Y."/>
            <person name="Predel R."/>
            <person name="Neupert S."/>
            <person name="Schachtner J."/>
            <person name="Verleyen P."/>
            <person name="Raible F."/>
            <person name="Bork P."/>
            <person name="Friedrich M."/>
            <person name="Walden K.K."/>
            <person name="Robertson H.M."/>
            <person name="Angeli S."/>
            <person name="Foret S."/>
            <person name="Bucher G."/>
            <person name="Schuetz S."/>
            <person name="Maleszka R."/>
            <person name="Wimmer E.A."/>
            <person name="Beeman R.W."/>
            <person name="Lorenzen M."/>
            <person name="Tomoyasu Y."/>
            <person name="Miller S.C."/>
            <person name="Grossmann D."/>
            <person name="Bucher G."/>
        </authorList>
    </citation>
    <scope>NUCLEOTIDE SEQUENCE [LARGE SCALE GENOMIC DNA]</scope>
    <source>
        <strain evidence="1 2">Georgia GA2</strain>
    </source>
</reference>
<name>D6WS72_TRICA</name>
<dbReference type="HOGENOM" id="CLU_2336330_0_0_1"/>
<dbReference type="EMBL" id="KQ971354">
    <property type="protein sequence ID" value="EFA05924.1"/>
    <property type="molecule type" value="Genomic_DNA"/>
</dbReference>
<sequence>MPRFSARLTLQSKKFDDRSLESPKMCTFTTDHWRLQRAIKRKTRNNSHQSYLIIADIKSLLATISKFTALRRLRDCFDAVPARDVNAKKQRRGGEASN</sequence>
<dbReference type="Proteomes" id="UP000007266">
    <property type="component" value="Linkage group 7"/>
</dbReference>
<organism evidence="1 2">
    <name type="scientific">Tribolium castaneum</name>
    <name type="common">Red flour beetle</name>
    <dbReference type="NCBI Taxonomy" id="7070"/>
    <lineage>
        <taxon>Eukaryota</taxon>
        <taxon>Metazoa</taxon>
        <taxon>Ecdysozoa</taxon>
        <taxon>Arthropoda</taxon>
        <taxon>Hexapoda</taxon>
        <taxon>Insecta</taxon>
        <taxon>Pterygota</taxon>
        <taxon>Neoptera</taxon>
        <taxon>Endopterygota</taxon>
        <taxon>Coleoptera</taxon>
        <taxon>Polyphaga</taxon>
        <taxon>Cucujiformia</taxon>
        <taxon>Tenebrionidae</taxon>
        <taxon>Tenebrionidae incertae sedis</taxon>
        <taxon>Tribolium</taxon>
    </lineage>
</organism>
<gene>
    <name evidence="1" type="primary">GLEAN_08740</name>
    <name evidence="1" type="ORF">TcasGA2_TC008740</name>
</gene>
<reference evidence="1 2" key="2">
    <citation type="journal article" date="2010" name="Nucleic Acids Res.">
        <title>BeetleBase in 2010: revisions to provide comprehensive genomic information for Tribolium castaneum.</title>
        <authorList>
            <person name="Kim H.S."/>
            <person name="Murphy T."/>
            <person name="Xia J."/>
            <person name="Caragea D."/>
            <person name="Park Y."/>
            <person name="Beeman R.W."/>
            <person name="Lorenzen M.D."/>
            <person name="Butcher S."/>
            <person name="Manak J.R."/>
            <person name="Brown S.J."/>
        </authorList>
    </citation>
    <scope>GENOME REANNOTATION</scope>
    <source>
        <strain evidence="1 2">Georgia GA2</strain>
    </source>
</reference>
<accession>D6WS72</accession>
<evidence type="ECO:0000313" key="1">
    <source>
        <dbReference type="EMBL" id="EFA05924.1"/>
    </source>
</evidence>
<keyword evidence="2" id="KW-1185">Reference proteome</keyword>
<dbReference type="InParanoid" id="D6WS72"/>
<proteinExistence type="predicted"/>
<dbReference type="AlphaFoldDB" id="D6WS72"/>
<evidence type="ECO:0000313" key="2">
    <source>
        <dbReference type="Proteomes" id="UP000007266"/>
    </source>
</evidence>